<dbReference type="InterPro" id="IPR050712">
    <property type="entry name" value="NAD(P)H-dep_reductase"/>
</dbReference>
<feature type="domain" description="NADPH-dependent FMN reductase-like" evidence="1">
    <location>
        <begin position="49"/>
        <end position="182"/>
    </location>
</feature>
<evidence type="ECO:0000313" key="2">
    <source>
        <dbReference type="EMBL" id="PWK73734.1"/>
    </source>
</evidence>
<proteinExistence type="predicted"/>
<dbReference type="PANTHER" id="PTHR30543:SF21">
    <property type="entry name" value="NAD(P)H-DEPENDENT FMN REDUCTASE LOT6"/>
    <property type="match status" value="1"/>
</dbReference>
<dbReference type="Gene3D" id="3.40.50.360">
    <property type="match status" value="1"/>
</dbReference>
<dbReference type="SUPFAM" id="SSF52218">
    <property type="entry name" value="Flavoproteins"/>
    <property type="match status" value="1"/>
</dbReference>
<reference evidence="2 3" key="1">
    <citation type="submission" date="2018-05" db="EMBL/GenBank/DDBJ databases">
        <title>Genomic Encyclopedia of Archaeal and Bacterial Type Strains, Phase II (KMG-II): from individual species to whole genera.</title>
        <authorList>
            <person name="Goeker M."/>
        </authorList>
    </citation>
    <scope>NUCLEOTIDE SEQUENCE [LARGE SCALE GENOMIC DNA]</scope>
    <source>
        <strain evidence="2 3">DSM 19975</strain>
    </source>
</reference>
<dbReference type="InterPro" id="IPR005025">
    <property type="entry name" value="FMN_Rdtase-like_dom"/>
</dbReference>
<dbReference type="GO" id="GO:0010181">
    <property type="term" value="F:FMN binding"/>
    <property type="evidence" value="ECO:0007669"/>
    <property type="project" value="TreeGrafter"/>
</dbReference>
<dbReference type="EMBL" id="QGHA01000010">
    <property type="protein sequence ID" value="PWK73734.1"/>
    <property type="molecule type" value="Genomic_DNA"/>
</dbReference>
<keyword evidence="3" id="KW-1185">Reference proteome</keyword>
<dbReference type="GO" id="GO:0005829">
    <property type="term" value="C:cytosol"/>
    <property type="evidence" value="ECO:0007669"/>
    <property type="project" value="TreeGrafter"/>
</dbReference>
<evidence type="ECO:0000313" key="3">
    <source>
        <dbReference type="Proteomes" id="UP000245678"/>
    </source>
</evidence>
<name>A0A316H4B1_9SPHI</name>
<evidence type="ECO:0000259" key="1">
    <source>
        <dbReference type="Pfam" id="PF03358"/>
    </source>
</evidence>
<dbReference type="InterPro" id="IPR029039">
    <property type="entry name" value="Flavoprotein-like_sf"/>
</dbReference>
<organism evidence="2 3">
    <name type="scientific">Mucilaginibacter oryzae</name>
    <dbReference type="NCBI Taxonomy" id="468058"/>
    <lineage>
        <taxon>Bacteria</taxon>
        <taxon>Pseudomonadati</taxon>
        <taxon>Bacteroidota</taxon>
        <taxon>Sphingobacteriia</taxon>
        <taxon>Sphingobacteriales</taxon>
        <taxon>Sphingobacteriaceae</taxon>
        <taxon>Mucilaginibacter</taxon>
    </lineage>
</organism>
<protein>
    <submittedName>
        <fullName evidence="2">NAD(P)H-dependent FMN reductase</fullName>
    </submittedName>
</protein>
<dbReference type="AlphaFoldDB" id="A0A316H4B1"/>
<comment type="caution">
    <text evidence="2">The sequence shown here is derived from an EMBL/GenBank/DDBJ whole genome shotgun (WGS) entry which is preliminary data.</text>
</comment>
<gene>
    <name evidence="2" type="ORF">LX99_04119</name>
</gene>
<dbReference type="Proteomes" id="UP000245678">
    <property type="component" value="Unassembled WGS sequence"/>
</dbReference>
<dbReference type="PANTHER" id="PTHR30543">
    <property type="entry name" value="CHROMATE REDUCTASE"/>
    <property type="match status" value="1"/>
</dbReference>
<accession>A0A316H4B1</accession>
<dbReference type="Pfam" id="PF03358">
    <property type="entry name" value="FMN_red"/>
    <property type="match status" value="1"/>
</dbReference>
<sequence>MNWQVIGLRLGSGYDIYHTKGKLLNNNLLSNKNTLFGKFNYQFFNISMITIISSTNRPGSSTLKLAKIYQQKLKEKGVEAGILSLAQLPDNIIVSDLYNKRSPEFEPIQQIVSNTDKFIFLIPEYNGSFPGVLKVFIDACNFPESFYDKKAALVGLSSGKYGNIRGVDHFTGVCHYLHLNIMALKIHIAAINKEFDEDGNLFKSDTIKFVNEQIDKIISF</sequence>
<dbReference type="GO" id="GO:0016491">
    <property type="term" value="F:oxidoreductase activity"/>
    <property type="evidence" value="ECO:0007669"/>
    <property type="project" value="InterPro"/>
</dbReference>